<accession>A0A022VWB2</accession>
<dbReference type="SUPFAM" id="SSF49899">
    <property type="entry name" value="Concanavalin A-like lectins/glucanases"/>
    <property type="match status" value="1"/>
</dbReference>
<dbReference type="PANTHER" id="PTHR38121:SF4">
    <property type="entry name" value="GH16 DOMAIN-CONTAINING PROTEIN-RELATED"/>
    <property type="match status" value="1"/>
</dbReference>
<dbReference type="HOGENOM" id="CLU_039765_2_0_1"/>
<feature type="region of interest" description="Disordered" evidence="1">
    <location>
        <begin position="27"/>
        <end position="47"/>
    </location>
</feature>
<dbReference type="Proteomes" id="UP000023758">
    <property type="component" value="Unassembled WGS sequence"/>
</dbReference>
<dbReference type="Gene3D" id="2.60.120.200">
    <property type="match status" value="1"/>
</dbReference>
<sequence>MRGLYTAPLAGLFCSIFLLGPVTASTPASSSDKLEERDLNNNNPSDPCECYIVSGEDPGYFRHHRFYDFRSRGLELAADKEKHPQQHRRNITSRRLPGTGHGGIPVHIPGRVIDFDSKGRDNEAGGAPDPNADSNEFHPTLAGSRFIEDWDVQNWNREGSALFPIPIKNSHHNVFIVRNSTERGDETTHMVLRTVRMENHTSTAEVQTHDTDIVHVSLRVRLRLYANSGWFYFPKEKGGNISTVTDDAHYFLPTSYWIKGPPVGACAGVFTYYGKSDESDIEILTGDPPNLVRYANQPDWDPKTDESIPGASDEVEIAVPWTHWGDHRIDWFQDISRWYFNGEPLVSKTYGVPKHPSMLILNLWSDGGEWTGNMTVGSSVYMGVEWVEMVYNKTTDVEGAHKKHIRANPGSETEGDEHNKHEDSESTQHRSDKVPSLQSARRGRPRPKKKQVGKGKIGGRPKNKGTGKGKGKHKGKKPETKPKPNDKDSQEENCKVVCRVDGVRTQGVPEVI</sequence>
<keyword evidence="2" id="KW-0732">Signal</keyword>
<dbReference type="CDD" id="cd00413">
    <property type="entry name" value="Glyco_hydrolase_16"/>
    <property type="match status" value="1"/>
</dbReference>
<feature type="domain" description="GH16" evidence="3">
    <location>
        <begin position="122"/>
        <end position="395"/>
    </location>
</feature>
<dbReference type="GO" id="GO:0005975">
    <property type="term" value="P:carbohydrate metabolic process"/>
    <property type="evidence" value="ECO:0007669"/>
    <property type="project" value="InterPro"/>
</dbReference>
<proteinExistence type="predicted"/>
<gene>
    <name evidence="4" type="ORF">H103_06422</name>
</gene>
<dbReference type="AlphaFoldDB" id="A0A022VWB2"/>
<dbReference type="EMBL" id="KK207889">
    <property type="protein sequence ID" value="EZF50331.1"/>
    <property type="molecule type" value="Genomic_DNA"/>
</dbReference>
<feature type="compositionally biased region" description="Basic and acidic residues" evidence="1">
    <location>
        <begin position="477"/>
        <end position="494"/>
    </location>
</feature>
<feature type="chain" id="PRO_5001508011" description="GH16 domain-containing protein" evidence="2">
    <location>
        <begin position="25"/>
        <end position="512"/>
    </location>
</feature>
<evidence type="ECO:0000313" key="4">
    <source>
        <dbReference type="EMBL" id="EZF50331.1"/>
    </source>
</evidence>
<dbReference type="OrthoDB" id="4388755at2759"/>
<dbReference type="InterPro" id="IPR000757">
    <property type="entry name" value="Beta-glucanase-like"/>
</dbReference>
<dbReference type="PANTHER" id="PTHR38121">
    <property type="entry name" value="GH16 DOMAIN-CONTAINING PROTEIN"/>
    <property type="match status" value="1"/>
</dbReference>
<feature type="compositionally biased region" description="Basic and acidic residues" evidence="1">
    <location>
        <begin position="416"/>
        <end position="433"/>
    </location>
</feature>
<dbReference type="PROSITE" id="PS51762">
    <property type="entry name" value="GH16_2"/>
    <property type="match status" value="1"/>
</dbReference>
<organism evidence="4">
    <name type="scientific">Trichophyton rubrum CBS 288.86</name>
    <dbReference type="NCBI Taxonomy" id="1215330"/>
    <lineage>
        <taxon>Eukaryota</taxon>
        <taxon>Fungi</taxon>
        <taxon>Dikarya</taxon>
        <taxon>Ascomycota</taxon>
        <taxon>Pezizomycotina</taxon>
        <taxon>Eurotiomycetes</taxon>
        <taxon>Eurotiomycetidae</taxon>
        <taxon>Onygenales</taxon>
        <taxon>Arthrodermataceae</taxon>
        <taxon>Trichophyton</taxon>
    </lineage>
</organism>
<feature type="signal peptide" evidence="2">
    <location>
        <begin position="1"/>
        <end position="24"/>
    </location>
</feature>
<feature type="compositionally biased region" description="Basic and acidic residues" evidence="1">
    <location>
        <begin position="113"/>
        <end position="123"/>
    </location>
</feature>
<feature type="region of interest" description="Disordered" evidence="1">
    <location>
        <begin position="79"/>
        <end position="138"/>
    </location>
</feature>
<reference evidence="4" key="1">
    <citation type="submission" date="2014-02" db="EMBL/GenBank/DDBJ databases">
        <title>The Genome Sequence of Trichophyton rubrum (morphotype fischeri) CBS 288.86.</title>
        <authorList>
            <consortium name="The Broad Institute Genomics Platform"/>
            <person name="Cuomo C.A."/>
            <person name="White T.C."/>
            <person name="Graser Y."/>
            <person name="Martinez-Rossi N."/>
            <person name="Heitman J."/>
            <person name="Young S.K."/>
            <person name="Zeng Q."/>
            <person name="Gargeya S."/>
            <person name="Abouelleil A."/>
            <person name="Alvarado L."/>
            <person name="Chapman S.B."/>
            <person name="Gainer-Dewar J."/>
            <person name="Goldberg J."/>
            <person name="Griggs A."/>
            <person name="Gujja S."/>
            <person name="Hansen M."/>
            <person name="Howarth C."/>
            <person name="Imamovic A."/>
            <person name="Larimer J."/>
            <person name="Martinez D."/>
            <person name="Murphy C."/>
            <person name="Pearson M.D."/>
            <person name="Persinoti G."/>
            <person name="Poon T."/>
            <person name="Priest M."/>
            <person name="Roberts A.D."/>
            <person name="Saif S."/>
            <person name="Shea T.D."/>
            <person name="Sykes S.N."/>
            <person name="Wortman J."/>
            <person name="Nusbaum C."/>
            <person name="Birren B."/>
        </authorList>
    </citation>
    <scope>NUCLEOTIDE SEQUENCE [LARGE SCALE GENOMIC DNA]</scope>
    <source>
        <strain evidence="4">CBS 288.86</strain>
    </source>
</reference>
<dbReference type="GO" id="GO:0004553">
    <property type="term" value="F:hydrolase activity, hydrolyzing O-glycosyl compounds"/>
    <property type="evidence" value="ECO:0007669"/>
    <property type="project" value="InterPro"/>
</dbReference>
<dbReference type="InterPro" id="IPR013320">
    <property type="entry name" value="ConA-like_dom_sf"/>
</dbReference>
<feature type="region of interest" description="Disordered" evidence="1">
    <location>
        <begin position="400"/>
        <end position="512"/>
    </location>
</feature>
<evidence type="ECO:0000256" key="1">
    <source>
        <dbReference type="SAM" id="MobiDB-lite"/>
    </source>
</evidence>
<evidence type="ECO:0000256" key="2">
    <source>
        <dbReference type="SAM" id="SignalP"/>
    </source>
</evidence>
<name>A0A022VWB2_TRIRU</name>
<feature type="compositionally biased region" description="Basic residues" evidence="1">
    <location>
        <begin position="441"/>
        <end position="476"/>
    </location>
</feature>
<protein>
    <recommendedName>
        <fullName evidence="3">GH16 domain-containing protein</fullName>
    </recommendedName>
</protein>
<evidence type="ECO:0000259" key="3">
    <source>
        <dbReference type="PROSITE" id="PS51762"/>
    </source>
</evidence>